<dbReference type="PROSITE" id="PS51257">
    <property type="entry name" value="PROKAR_LIPOPROTEIN"/>
    <property type="match status" value="1"/>
</dbReference>
<keyword evidence="1" id="KW-0732">Signal</keyword>
<sequence>MNNRNKKNSIKIANIALILIVIASTFSCTSDFEEINRNPNLPTNARAENLLGGVQYFTFAEPRFVSWRGNLLYTSQFSHQFTTNVQGTWWAGVDSYKNDQGWTNGVFDQPYKKSSINLRALLIEYQDLNDIQGMVITRIMMSMFTQKMTDIFGNVPHKEIIVPQIEVLSPKYETQKEIYKFIIEDLKEQMNIIGASTETINGAKGDFIYQGDPQKWKVLANTLRLRMALRSREAFIADGESNFINAVINDCLANPLIDDTNEATLERSKEPLINANLDGGFEDVYWGFAGLGSKWVPTERYVSLLRDNNDPRLGEILTEAENGGYKGSFVNIRTAPEWEDMAKPSEKIIGKGLSDLKDQVNVMVLTAAESNFLQAEAALLGYAGNANASYQAGISSSIRFWGAELGTFIASEPIATLSGSNEEQLTQVYNQRWLASLTNGYESWSLVRRTNLIPQITDNTNYWVSQPNNGNVPNRLPYSSTEKTLNKENITAAIQQQGPDEMNTKLWWDMN</sequence>
<evidence type="ECO:0000313" key="3">
    <source>
        <dbReference type="Proteomes" id="UP000256884"/>
    </source>
</evidence>
<proteinExistence type="predicted"/>
<dbReference type="InterPro" id="IPR041662">
    <property type="entry name" value="SusD-like_2"/>
</dbReference>
<feature type="signal peptide" evidence="1">
    <location>
        <begin position="1"/>
        <end position="29"/>
    </location>
</feature>
<organism evidence="2 3">
    <name type="scientific">Tenacibaculum gallaicum</name>
    <dbReference type="NCBI Taxonomy" id="561505"/>
    <lineage>
        <taxon>Bacteria</taxon>
        <taxon>Pseudomonadati</taxon>
        <taxon>Bacteroidota</taxon>
        <taxon>Flavobacteriia</taxon>
        <taxon>Flavobacteriales</taxon>
        <taxon>Flavobacteriaceae</taxon>
        <taxon>Tenacibaculum</taxon>
    </lineage>
</organism>
<dbReference type="Pfam" id="PF12771">
    <property type="entry name" value="SusD-like_2"/>
    <property type="match status" value="1"/>
</dbReference>
<dbReference type="OrthoDB" id="725917at2"/>
<dbReference type="EMBL" id="QUNS01000003">
    <property type="protein sequence ID" value="REH52343.1"/>
    <property type="molecule type" value="Genomic_DNA"/>
</dbReference>
<dbReference type="AlphaFoldDB" id="A0A3E0I0X1"/>
<evidence type="ECO:0000256" key="1">
    <source>
        <dbReference type="SAM" id="SignalP"/>
    </source>
</evidence>
<accession>A0A3E0I0X1</accession>
<protein>
    <submittedName>
        <fullName evidence="2">SusD-like starch-binding protein associating with outer membrane</fullName>
    </submittedName>
</protein>
<dbReference type="Gene3D" id="1.25.40.390">
    <property type="match status" value="1"/>
</dbReference>
<gene>
    <name evidence="2" type="ORF">C7448_10375</name>
</gene>
<comment type="caution">
    <text evidence="2">The sequence shown here is derived from an EMBL/GenBank/DDBJ whole genome shotgun (WGS) entry which is preliminary data.</text>
</comment>
<dbReference type="SUPFAM" id="SSF48452">
    <property type="entry name" value="TPR-like"/>
    <property type="match status" value="1"/>
</dbReference>
<feature type="chain" id="PRO_5017772083" evidence="1">
    <location>
        <begin position="30"/>
        <end position="511"/>
    </location>
</feature>
<name>A0A3E0I0X1_9FLAO</name>
<reference evidence="2 3" key="1">
    <citation type="submission" date="2018-08" db="EMBL/GenBank/DDBJ databases">
        <title>Genomic Encyclopedia of Type Strains, Phase IV (KMG-IV): sequencing the most valuable type-strain genomes for metagenomic binning, comparative biology and taxonomic classification.</title>
        <authorList>
            <person name="Goeker M."/>
        </authorList>
    </citation>
    <scope>NUCLEOTIDE SEQUENCE [LARGE SCALE GENOMIC DNA]</scope>
    <source>
        <strain evidence="2 3">DSM 18841</strain>
    </source>
</reference>
<dbReference type="RefSeq" id="WP_115900704.1">
    <property type="nucleotide sequence ID" value="NZ_QUNS01000003.1"/>
</dbReference>
<keyword evidence="3" id="KW-1185">Reference proteome</keyword>
<dbReference type="InterPro" id="IPR011990">
    <property type="entry name" value="TPR-like_helical_dom_sf"/>
</dbReference>
<evidence type="ECO:0000313" key="2">
    <source>
        <dbReference type="EMBL" id="REH52343.1"/>
    </source>
</evidence>
<dbReference type="Proteomes" id="UP000256884">
    <property type="component" value="Unassembled WGS sequence"/>
</dbReference>